<accession>A0A2P2QJD5</accession>
<keyword evidence="1" id="KW-1133">Transmembrane helix</keyword>
<feature type="transmembrane region" description="Helical" evidence="1">
    <location>
        <begin position="6"/>
        <end position="27"/>
    </location>
</feature>
<keyword evidence="1" id="KW-0472">Membrane</keyword>
<proteinExistence type="predicted"/>
<dbReference type="AlphaFoldDB" id="A0A2P2QJD5"/>
<keyword evidence="1" id="KW-0812">Transmembrane</keyword>
<evidence type="ECO:0000313" key="2">
    <source>
        <dbReference type="EMBL" id="MBX67081.1"/>
    </source>
</evidence>
<sequence length="29" mass="3416">MCIFIPAFPSLFATTNLWIIFLIFDVLRL</sequence>
<protein>
    <submittedName>
        <fullName evidence="2">Uncharacterized protein</fullName>
    </submittedName>
</protein>
<organism evidence="2">
    <name type="scientific">Rhizophora mucronata</name>
    <name type="common">Asiatic mangrove</name>
    <dbReference type="NCBI Taxonomy" id="61149"/>
    <lineage>
        <taxon>Eukaryota</taxon>
        <taxon>Viridiplantae</taxon>
        <taxon>Streptophyta</taxon>
        <taxon>Embryophyta</taxon>
        <taxon>Tracheophyta</taxon>
        <taxon>Spermatophyta</taxon>
        <taxon>Magnoliopsida</taxon>
        <taxon>eudicotyledons</taxon>
        <taxon>Gunneridae</taxon>
        <taxon>Pentapetalae</taxon>
        <taxon>rosids</taxon>
        <taxon>fabids</taxon>
        <taxon>Malpighiales</taxon>
        <taxon>Rhizophoraceae</taxon>
        <taxon>Rhizophora</taxon>
    </lineage>
</organism>
<evidence type="ECO:0000256" key="1">
    <source>
        <dbReference type="SAM" id="Phobius"/>
    </source>
</evidence>
<dbReference type="EMBL" id="GGEC01086597">
    <property type="protein sequence ID" value="MBX67081.1"/>
    <property type="molecule type" value="Transcribed_RNA"/>
</dbReference>
<name>A0A2P2QJD5_RHIMU</name>
<reference evidence="2" key="1">
    <citation type="submission" date="2018-02" db="EMBL/GenBank/DDBJ databases">
        <title>Rhizophora mucronata_Transcriptome.</title>
        <authorList>
            <person name="Meera S.P."/>
            <person name="Sreeshan A."/>
            <person name="Augustine A."/>
        </authorList>
    </citation>
    <scope>NUCLEOTIDE SEQUENCE</scope>
    <source>
        <tissue evidence="2">Leaf</tissue>
    </source>
</reference>